<dbReference type="InterPro" id="IPR036412">
    <property type="entry name" value="HAD-like_sf"/>
</dbReference>
<dbReference type="AlphaFoldDB" id="A0A1M7JLC4"/>
<dbReference type="SFLD" id="SFLDG01144">
    <property type="entry name" value="C2.B.4:_PGP_Like"/>
    <property type="match status" value="1"/>
</dbReference>
<dbReference type="EMBL" id="FRCP01000011">
    <property type="protein sequence ID" value="SHM53735.1"/>
    <property type="molecule type" value="Genomic_DNA"/>
</dbReference>
<dbReference type="Proteomes" id="UP000184038">
    <property type="component" value="Unassembled WGS sequence"/>
</dbReference>
<accession>A0A1M7JLC4</accession>
<name>A0A1M7JLC4_9FIRM</name>
<dbReference type="Gene3D" id="3.30.1240.10">
    <property type="match status" value="1"/>
</dbReference>
<dbReference type="SUPFAM" id="SSF56784">
    <property type="entry name" value="HAD-like"/>
    <property type="match status" value="1"/>
</dbReference>
<evidence type="ECO:0000313" key="2">
    <source>
        <dbReference type="Proteomes" id="UP000184038"/>
    </source>
</evidence>
<reference evidence="1 2" key="1">
    <citation type="submission" date="2016-11" db="EMBL/GenBank/DDBJ databases">
        <authorList>
            <person name="Jaros S."/>
            <person name="Januszkiewicz K."/>
            <person name="Wedrychowicz H."/>
        </authorList>
    </citation>
    <scope>NUCLEOTIDE SEQUENCE [LARGE SCALE GENOMIC DNA]</scope>
    <source>
        <strain evidence="1 2">DSM 15930</strain>
    </source>
</reference>
<proteinExistence type="predicted"/>
<dbReference type="OrthoDB" id="9814970at2"/>
<dbReference type="SFLD" id="SFLDS00003">
    <property type="entry name" value="Haloacid_Dehalogenase"/>
    <property type="match status" value="1"/>
</dbReference>
<protein>
    <submittedName>
        <fullName evidence="1">Uncharacterized protein</fullName>
    </submittedName>
</protein>
<dbReference type="NCBIfam" id="TIGR00099">
    <property type="entry name" value="Cof-subfamily"/>
    <property type="match status" value="1"/>
</dbReference>
<dbReference type="Pfam" id="PF08282">
    <property type="entry name" value="Hydrolase_3"/>
    <property type="match status" value="1"/>
</dbReference>
<dbReference type="NCBIfam" id="TIGR01484">
    <property type="entry name" value="HAD-SF-IIB"/>
    <property type="match status" value="1"/>
</dbReference>
<dbReference type="CDD" id="cd07518">
    <property type="entry name" value="HAD_YbiV-Like"/>
    <property type="match status" value="1"/>
</dbReference>
<dbReference type="PANTHER" id="PTHR10000:SF8">
    <property type="entry name" value="HAD SUPERFAMILY HYDROLASE-LIKE, TYPE 3"/>
    <property type="match status" value="1"/>
</dbReference>
<evidence type="ECO:0000313" key="1">
    <source>
        <dbReference type="EMBL" id="SHM53735.1"/>
    </source>
</evidence>
<dbReference type="GO" id="GO:0005829">
    <property type="term" value="C:cytosol"/>
    <property type="evidence" value="ECO:0007669"/>
    <property type="project" value="TreeGrafter"/>
</dbReference>
<organism evidence="1 2">
    <name type="scientific">Anaerosporobacter mobilis DSM 15930</name>
    <dbReference type="NCBI Taxonomy" id="1120996"/>
    <lineage>
        <taxon>Bacteria</taxon>
        <taxon>Bacillati</taxon>
        <taxon>Bacillota</taxon>
        <taxon>Clostridia</taxon>
        <taxon>Lachnospirales</taxon>
        <taxon>Lachnospiraceae</taxon>
        <taxon>Anaerosporobacter</taxon>
    </lineage>
</organism>
<dbReference type="PANTHER" id="PTHR10000">
    <property type="entry name" value="PHOSPHOSERINE PHOSPHATASE"/>
    <property type="match status" value="1"/>
</dbReference>
<sequence length="262" mass="29690">MIKLIATDIDGTLLHSDHTLPVDLPELIHTLRAHKILFSVASGRPYLTLKQSFEPLSPDILYIADNGSHVVYHGKEIAVHAINNSIIKELIIITRELPRAYSVVCTTNGAFVESTEPAFLMELEKYYVKYTVVEDLTKLNEQVIKYTVCDLNGAEDHSYPHFLSYQEKIQLSVAGFVWLDCMQKGINKGTAIKEIQNLYHITPEESMAFGDYLNDLEMMQSVYYSFAMANAHDDLKKVSRFETTSNDEDGVTTKIKEMCNLT</sequence>
<dbReference type="InterPro" id="IPR000150">
    <property type="entry name" value="Cof"/>
</dbReference>
<dbReference type="RefSeq" id="WP_073287850.1">
    <property type="nucleotide sequence ID" value="NZ_FRCP01000011.1"/>
</dbReference>
<dbReference type="SFLD" id="SFLDG01140">
    <property type="entry name" value="C2.B:_Phosphomannomutase_and_P"/>
    <property type="match status" value="1"/>
</dbReference>
<gene>
    <name evidence="1" type="ORF">SAMN02746066_02356</name>
</gene>
<dbReference type="GO" id="GO:0000287">
    <property type="term" value="F:magnesium ion binding"/>
    <property type="evidence" value="ECO:0007669"/>
    <property type="project" value="TreeGrafter"/>
</dbReference>
<dbReference type="Gene3D" id="3.40.50.1000">
    <property type="entry name" value="HAD superfamily/HAD-like"/>
    <property type="match status" value="1"/>
</dbReference>
<dbReference type="InterPro" id="IPR006379">
    <property type="entry name" value="HAD-SF_hydro_IIB"/>
</dbReference>
<dbReference type="GO" id="GO:0016791">
    <property type="term" value="F:phosphatase activity"/>
    <property type="evidence" value="ECO:0007669"/>
    <property type="project" value="TreeGrafter"/>
</dbReference>
<keyword evidence="2" id="KW-1185">Reference proteome</keyword>
<dbReference type="InterPro" id="IPR023214">
    <property type="entry name" value="HAD_sf"/>
</dbReference>
<dbReference type="STRING" id="1120996.SAMN02746066_02356"/>